<reference evidence="4" key="1">
    <citation type="journal article" date="2019" name="Int. J. Syst. Evol. Microbiol.">
        <title>The Global Catalogue of Microorganisms (GCM) 10K type strain sequencing project: providing services to taxonomists for standard genome sequencing and annotation.</title>
        <authorList>
            <consortium name="The Broad Institute Genomics Platform"/>
            <consortium name="The Broad Institute Genome Sequencing Center for Infectious Disease"/>
            <person name="Wu L."/>
            <person name="Ma J."/>
        </authorList>
    </citation>
    <scope>NUCLEOTIDE SEQUENCE [LARGE SCALE GENOMIC DNA]</scope>
    <source>
        <strain evidence="4">JCM 15900</strain>
    </source>
</reference>
<evidence type="ECO:0000313" key="4">
    <source>
        <dbReference type="Proteomes" id="UP001500984"/>
    </source>
</evidence>
<keyword evidence="1" id="KW-0808">Transferase</keyword>
<dbReference type="Proteomes" id="UP001500984">
    <property type="component" value="Unassembled WGS sequence"/>
</dbReference>
<keyword evidence="4" id="KW-1185">Reference proteome</keyword>
<evidence type="ECO:0000313" key="3">
    <source>
        <dbReference type="EMBL" id="GAA2105928.1"/>
    </source>
</evidence>
<comment type="caution">
    <text evidence="3">The sequence shown here is derived from an EMBL/GenBank/DDBJ whole genome shotgun (WGS) entry which is preliminary data.</text>
</comment>
<dbReference type="Pfam" id="PF01648">
    <property type="entry name" value="ACPS"/>
    <property type="match status" value="1"/>
</dbReference>
<name>A0ABN2X678_9MICO</name>
<proteinExistence type="predicted"/>
<dbReference type="SUPFAM" id="SSF56214">
    <property type="entry name" value="4'-phosphopantetheinyl transferase"/>
    <property type="match status" value="1"/>
</dbReference>
<organism evidence="3 4">
    <name type="scientific">Brevibacterium salitolerans</name>
    <dbReference type="NCBI Taxonomy" id="1403566"/>
    <lineage>
        <taxon>Bacteria</taxon>
        <taxon>Bacillati</taxon>
        <taxon>Actinomycetota</taxon>
        <taxon>Actinomycetes</taxon>
        <taxon>Micrococcales</taxon>
        <taxon>Brevibacteriaceae</taxon>
        <taxon>Brevibacterium</taxon>
    </lineage>
</organism>
<dbReference type="InterPro" id="IPR037143">
    <property type="entry name" value="4-PPantetheinyl_Trfase_dom_sf"/>
</dbReference>
<accession>A0ABN2X678</accession>
<dbReference type="Gene3D" id="3.90.470.20">
    <property type="entry name" value="4'-phosphopantetheinyl transferase domain"/>
    <property type="match status" value="1"/>
</dbReference>
<gene>
    <name evidence="3" type="ORF">GCM10009823_31680</name>
</gene>
<evidence type="ECO:0000259" key="2">
    <source>
        <dbReference type="Pfam" id="PF01648"/>
    </source>
</evidence>
<feature type="domain" description="4'-phosphopantetheinyl transferase" evidence="2">
    <location>
        <begin position="129"/>
        <end position="197"/>
    </location>
</feature>
<dbReference type="EMBL" id="BAAAPZ010000019">
    <property type="protein sequence ID" value="GAA2105928.1"/>
    <property type="molecule type" value="Genomic_DNA"/>
</dbReference>
<sequence length="250" mass="25752">MSTLTAVRDWDLLILCGGGGPAVTADDVQVYWAWRAGDAGGGAAGDGLLLALAAEVWAADPALASVMRRKGVPWVRLDGGAAERWVPASVSSAFVSSASTSSGREVRVAACLGPGAGSADSGPDRPGPAVGIDAEVLEAFLRSGTQPGAFAEVVLASAEREWFRAAAGEMPARRLALLLRTWVRKEAVLKSLHTGLDVARGGLAPQEVALSAPWEEPVCLSHPEVRLEDSEVQLPLGGGTLLVSAAVREG</sequence>
<protein>
    <recommendedName>
        <fullName evidence="2">4'-phosphopantetheinyl transferase domain-containing protein</fullName>
    </recommendedName>
</protein>
<evidence type="ECO:0000256" key="1">
    <source>
        <dbReference type="ARBA" id="ARBA00022679"/>
    </source>
</evidence>
<dbReference type="InterPro" id="IPR008278">
    <property type="entry name" value="4-PPantetheinyl_Trfase_dom"/>
</dbReference>